<protein>
    <submittedName>
        <fullName evidence="1">Uncharacterized protein</fullName>
    </submittedName>
</protein>
<dbReference type="EMBL" id="GBRH01161851">
    <property type="protein sequence ID" value="JAE36045.1"/>
    <property type="molecule type" value="Transcribed_RNA"/>
</dbReference>
<dbReference type="AlphaFoldDB" id="A0A0A9HFU7"/>
<reference evidence="1" key="1">
    <citation type="submission" date="2014-09" db="EMBL/GenBank/DDBJ databases">
        <authorList>
            <person name="Magalhaes I.L.F."/>
            <person name="Oliveira U."/>
            <person name="Santos F.R."/>
            <person name="Vidigal T.H.D.A."/>
            <person name="Brescovit A.D."/>
            <person name="Santos A.J."/>
        </authorList>
    </citation>
    <scope>NUCLEOTIDE SEQUENCE</scope>
    <source>
        <tissue evidence="1">Shoot tissue taken approximately 20 cm above the soil surface</tissue>
    </source>
</reference>
<evidence type="ECO:0000313" key="1">
    <source>
        <dbReference type="EMBL" id="JAE36045.1"/>
    </source>
</evidence>
<accession>A0A0A9HFU7</accession>
<organism evidence="1">
    <name type="scientific">Arundo donax</name>
    <name type="common">Giant reed</name>
    <name type="synonym">Donax arundinaceus</name>
    <dbReference type="NCBI Taxonomy" id="35708"/>
    <lineage>
        <taxon>Eukaryota</taxon>
        <taxon>Viridiplantae</taxon>
        <taxon>Streptophyta</taxon>
        <taxon>Embryophyta</taxon>
        <taxon>Tracheophyta</taxon>
        <taxon>Spermatophyta</taxon>
        <taxon>Magnoliopsida</taxon>
        <taxon>Liliopsida</taxon>
        <taxon>Poales</taxon>
        <taxon>Poaceae</taxon>
        <taxon>PACMAD clade</taxon>
        <taxon>Arundinoideae</taxon>
        <taxon>Arundineae</taxon>
        <taxon>Arundo</taxon>
    </lineage>
</organism>
<reference evidence="1" key="2">
    <citation type="journal article" date="2015" name="Data Brief">
        <title>Shoot transcriptome of the giant reed, Arundo donax.</title>
        <authorList>
            <person name="Barrero R.A."/>
            <person name="Guerrero F.D."/>
            <person name="Moolhuijzen P."/>
            <person name="Goolsby J.A."/>
            <person name="Tidwell J."/>
            <person name="Bellgard S.E."/>
            <person name="Bellgard M.I."/>
        </authorList>
    </citation>
    <scope>NUCLEOTIDE SEQUENCE</scope>
    <source>
        <tissue evidence="1">Shoot tissue taken approximately 20 cm above the soil surface</tissue>
    </source>
</reference>
<proteinExistence type="predicted"/>
<sequence>MKTIVEICMNNPPNRWN</sequence>
<name>A0A0A9HFU7_ARUDO</name>